<dbReference type="InterPro" id="IPR037883">
    <property type="entry name" value="Knr4/Smi1-like_sf"/>
</dbReference>
<dbReference type="Proteomes" id="UP001165042">
    <property type="component" value="Unassembled WGS sequence"/>
</dbReference>
<dbReference type="SMART" id="SM00860">
    <property type="entry name" value="SMI1_KNR4"/>
    <property type="match status" value="1"/>
</dbReference>
<name>A0A9W6V7F2_9PSEU</name>
<evidence type="ECO:0000313" key="2">
    <source>
        <dbReference type="EMBL" id="GLW92705.1"/>
    </source>
</evidence>
<sequence length="161" mass="17798">MTSYFEGAELRTGPPVSDAMIRSAEVELGFSLPRSYVELIKQANGGLLRHRCFPVSFPTSWAPDHFEIRSLIGIGGERGIDAQFGSKYMIEEWEYPDVGVVICDLPSGGHDTVMLDYRECGVTGEPAVVYVDEDRVPRRVAGTFAEFLAILRDCGSFEIAD</sequence>
<accession>A0A9W6V7F2</accession>
<evidence type="ECO:0000259" key="1">
    <source>
        <dbReference type="SMART" id="SM00860"/>
    </source>
</evidence>
<keyword evidence="3" id="KW-1185">Reference proteome</keyword>
<dbReference type="Gene3D" id="3.40.1580.10">
    <property type="entry name" value="SMI1/KNR4-like"/>
    <property type="match status" value="1"/>
</dbReference>
<dbReference type="EMBL" id="BSSD01000005">
    <property type="protein sequence ID" value="GLW92705.1"/>
    <property type="molecule type" value="Genomic_DNA"/>
</dbReference>
<organism evidence="2 3">
    <name type="scientific">Actinokineospora globicatena</name>
    <dbReference type="NCBI Taxonomy" id="103729"/>
    <lineage>
        <taxon>Bacteria</taxon>
        <taxon>Bacillati</taxon>
        <taxon>Actinomycetota</taxon>
        <taxon>Actinomycetes</taxon>
        <taxon>Pseudonocardiales</taxon>
        <taxon>Pseudonocardiaceae</taxon>
        <taxon>Actinokineospora</taxon>
    </lineage>
</organism>
<comment type="caution">
    <text evidence="2">The sequence shown here is derived from an EMBL/GenBank/DDBJ whole genome shotgun (WGS) entry which is preliminary data.</text>
</comment>
<dbReference type="SUPFAM" id="SSF160631">
    <property type="entry name" value="SMI1/KNR4-like"/>
    <property type="match status" value="1"/>
</dbReference>
<reference evidence="2" key="1">
    <citation type="submission" date="2023-02" db="EMBL/GenBank/DDBJ databases">
        <title>Actinokineospora globicatena NBRC 15670.</title>
        <authorList>
            <person name="Ichikawa N."/>
            <person name="Sato H."/>
            <person name="Tonouchi N."/>
        </authorList>
    </citation>
    <scope>NUCLEOTIDE SEQUENCE</scope>
    <source>
        <strain evidence="2">NBRC 15670</strain>
    </source>
</reference>
<evidence type="ECO:0000313" key="3">
    <source>
        <dbReference type="Proteomes" id="UP001165042"/>
    </source>
</evidence>
<dbReference type="RefSeq" id="WP_285611203.1">
    <property type="nucleotide sequence ID" value="NZ_BSSD01000005.1"/>
</dbReference>
<gene>
    <name evidence="2" type="ORF">Aglo03_35210</name>
</gene>
<dbReference type="Pfam" id="PF14568">
    <property type="entry name" value="SUKH_6"/>
    <property type="match status" value="1"/>
</dbReference>
<protein>
    <recommendedName>
        <fullName evidence="1">Knr4/Smi1-like domain-containing protein</fullName>
    </recommendedName>
</protein>
<dbReference type="AlphaFoldDB" id="A0A9W6V7F2"/>
<dbReference type="InterPro" id="IPR018958">
    <property type="entry name" value="Knr4/Smi1-like_dom"/>
</dbReference>
<feature type="domain" description="Knr4/Smi1-like" evidence="1">
    <location>
        <begin position="15"/>
        <end position="150"/>
    </location>
</feature>
<proteinExistence type="predicted"/>